<dbReference type="EMBL" id="FPBA01000012">
    <property type="protein sequence ID" value="SFT82667.1"/>
    <property type="molecule type" value="Genomic_DNA"/>
</dbReference>
<evidence type="ECO:0008006" key="4">
    <source>
        <dbReference type="Google" id="ProtNLM"/>
    </source>
</evidence>
<dbReference type="STRING" id="1296565.SAMN05660657_03328"/>
<accession>A0A1I7B683</accession>
<evidence type="ECO:0000313" key="2">
    <source>
        <dbReference type="EMBL" id="SFT82667.1"/>
    </source>
</evidence>
<proteinExistence type="predicted"/>
<organism evidence="2 3">
    <name type="scientific">Geodermatophilus amargosae</name>
    <dbReference type="NCBI Taxonomy" id="1296565"/>
    <lineage>
        <taxon>Bacteria</taxon>
        <taxon>Bacillati</taxon>
        <taxon>Actinomycetota</taxon>
        <taxon>Actinomycetes</taxon>
        <taxon>Geodermatophilales</taxon>
        <taxon>Geodermatophilaceae</taxon>
        <taxon>Geodermatophilus</taxon>
    </lineage>
</organism>
<sequence>MLIALCSAKGAPGVTTSGLALALSWPRDVVLAELDPAGGDVLAGYGRAQLSAGGLAELELAARRGGIDGQLDAHLLHLDTTGRARLLPGLSDPATARHVGWERLAAALASVEDGAVDVLADCGRLRAEHFPAAVVRWAAAVVVVTGSTLRAVRAATQAVAELRDEGAGLAPGAGVLAALVVGPGEPYGEREIAEALGVPVLGVLPRDARAAAVLSDGAPAGRLFGQSALLRAARSAAVRLAEFAAAHEVRLTPPPSTSSAPATSAGGRGDR</sequence>
<dbReference type="SUPFAM" id="SSF52540">
    <property type="entry name" value="P-loop containing nucleoside triphosphate hydrolases"/>
    <property type="match status" value="1"/>
</dbReference>
<dbReference type="AlphaFoldDB" id="A0A1I7B683"/>
<reference evidence="3" key="1">
    <citation type="submission" date="2016-10" db="EMBL/GenBank/DDBJ databases">
        <authorList>
            <person name="Varghese N."/>
            <person name="Submissions S."/>
        </authorList>
    </citation>
    <scope>NUCLEOTIDE SEQUENCE [LARGE SCALE GENOMIC DNA]</scope>
    <source>
        <strain evidence="3">DSM 46136</strain>
    </source>
</reference>
<dbReference type="InterPro" id="IPR027417">
    <property type="entry name" value="P-loop_NTPase"/>
</dbReference>
<evidence type="ECO:0000313" key="3">
    <source>
        <dbReference type="Proteomes" id="UP000199546"/>
    </source>
</evidence>
<keyword evidence="3" id="KW-1185">Reference proteome</keyword>
<dbReference type="Gene3D" id="3.40.50.300">
    <property type="entry name" value="P-loop containing nucleotide triphosphate hydrolases"/>
    <property type="match status" value="1"/>
</dbReference>
<protein>
    <recommendedName>
        <fullName evidence="4">MinD-like ATPase involved in chromosome partitioning or flagellar assembly</fullName>
    </recommendedName>
</protein>
<dbReference type="OrthoDB" id="5243870at2"/>
<gene>
    <name evidence="2" type="ORF">SAMN05660657_03328</name>
</gene>
<name>A0A1I7B683_9ACTN</name>
<feature type="region of interest" description="Disordered" evidence="1">
    <location>
        <begin position="251"/>
        <end position="271"/>
    </location>
</feature>
<dbReference type="RefSeq" id="WP_093580901.1">
    <property type="nucleotide sequence ID" value="NZ_FPBA01000012.1"/>
</dbReference>
<evidence type="ECO:0000256" key="1">
    <source>
        <dbReference type="SAM" id="MobiDB-lite"/>
    </source>
</evidence>
<dbReference type="Proteomes" id="UP000199546">
    <property type="component" value="Unassembled WGS sequence"/>
</dbReference>